<organism evidence="3 4">
    <name type="scientific">Colocasia esculenta</name>
    <name type="common">Wild taro</name>
    <name type="synonym">Arum esculentum</name>
    <dbReference type="NCBI Taxonomy" id="4460"/>
    <lineage>
        <taxon>Eukaryota</taxon>
        <taxon>Viridiplantae</taxon>
        <taxon>Streptophyta</taxon>
        <taxon>Embryophyta</taxon>
        <taxon>Tracheophyta</taxon>
        <taxon>Spermatophyta</taxon>
        <taxon>Magnoliopsida</taxon>
        <taxon>Liliopsida</taxon>
        <taxon>Araceae</taxon>
        <taxon>Aroideae</taxon>
        <taxon>Colocasieae</taxon>
        <taxon>Colocasia</taxon>
    </lineage>
</organism>
<dbReference type="GO" id="GO:0005737">
    <property type="term" value="C:cytoplasm"/>
    <property type="evidence" value="ECO:0007669"/>
    <property type="project" value="TreeGrafter"/>
</dbReference>
<gene>
    <name evidence="3" type="ORF">Taro_052076</name>
</gene>
<proteinExistence type="predicted"/>
<evidence type="ECO:0000313" key="4">
    <source>
        <dbReference type="Proteomes" id="UP000652761"/>
    </source>
</evidence>
<evidence type="ECO:0000313" key="3">
    <source>
        <dbReference type="EMBL" id="MQM19075.1"/>
    </source>
</evidence>
<reference evidence="3" key="1">
    <citation type="submission" date="2017-07" db="EMBL/GenBank/DDBJ databases">
        <title>Taro Niue Genome Assembly and Annotation.</title>
        <authorList>
            <person name="Atibalentja N."/>
            <person name="Keating K."/>
            <person name="Fields C.J."/>
        </authorList>
    </citation>
    <scope>NUCLEOTIDE SEQUENCE</scope>
    <source>
        <strain evidence="3">Niue_2</strain>
        <tissue evidence="3">Leaf</tissue>
    </source>
</reference>
<accession>A0A843XIX0</accession>
<evidence type="ECO:0000256" key="2">
    <source>
        <dbReference type="ARBA" id="ARBA00022801"/>
    </source>
</evidence>
<sequence length="361" mass="40068">MYRAMNAAVQCYDVHFFDRRVLVTATCDPGAALLWVNRVRAYHNRRIARGRLVAGLAAEWPRGTGPRDREPAAVIQLCIGHHCLVFQLCHSARVPQALRCFLADARVCFVGIGLGEQLRRLGLRGLWVANAREARKLAAARWGQAWRCVSMEALVEGVLGYSGVSMDEAFRCSDWRCSVLTPGQVMHAAVGAYVAFRLGLAFLVPTLRSVPYLHPTSHRVPLLVFVIKIVADLSSPRENQRLTVRPTHDRHLLLVLIGFGFGPISPIMGPDGIDSEPVSKQMKLLGPYTPHLGPIIRATKGRHSVTLRSLFCILGLSSQLFLRLSDPTAPQHQPNPMCADRKKAHNVIIWLRFVSLFANKG</sequence>
<dbReference type="PANTHER" id="PTHR13620:SF59">
    <property type="entry name" value="POLYNUCLEOTIDYL TRANSFERASE, RIBONUCLEASE H-LIKE SUPERFAMILY PROTEIN"/>
    <property type="match status" value="1"/>
</dbReference>
<dbReference type="Proteomes" id="UP000652761">
    <property type="component" value="Unassembled WGS sequence"/>
</dbReference>
<dbReference type="EMBL" id="NMUH01008643">
    <property type="protein sequence ID" value="MQM19075.1"/>
    <property type="molecule type" value="Genomic_DNA"/>
</dbReference>
<dbReference type="AlphaFoldDB" id="A0A843XIX0"/>
<dbReference type="InterPro" id="IPR012337">
    <property type="entry name" value="RNaseH-like_sf"/>
</dbReference>
<dbReference type="CDD" id="cd06141">
    <property type="entry name" value="WRN_exo"/>
    <property type="match status" value="1"/>
</dbReference>
<dbReference type="InterPro" id="IPR051132">
    <property type="entry name" value="3-5_Exonuclease_domain"/>
</dbReference>
<dbReference type="OrthoDB" id="10261556at2759"/>
<keyword evidence="1" id="KW-0540">Nuclease</keyword>
<keyword evidence="4" id="KW-1185">Reference proteome</keyword>
<dbReference type="InterPro" id="IPR036397">
    <property type="entry name" value="RNaseH_sf"/>
</dbReference>
<evidence type="ECO:0008006" key="5">
    <source>
        <dbReference type="Google" id="ProtNLM"/>
    </source>
</evidence>
<keyword evidence="2" id="KW-0378">Hydrolase</keyword>
<evidence type="ECO:0000256" key="1">
    <source>
        <dbReference type="ARBA" id="ARBA00022722"/>
    </source>
</evidence>
<comment type="caution">
    <text evidence="3">The sequence shown here is derived from an EMBL/GenBank/DDBJ whole genome shotgun (WGS) entry which is preliminary data.</text>
</comment>
<dbReference type="GO" id="GO:0005634">
    <property type="term" value="C:nucleus"/>
    <property type="evidence" value="ECO:0007669"/>
    <property type="project" value="TreeGrafter"/>
</dbReference>
<dbReference type="SUPFAM" id="SSF53098">
    <property type="entry name" value="Ribonuclease H-like"/>
    <property type="match status" value="1"/>
</dbReference>
<protein>
    <recommendedName>
        <fullName evidence="5">3'-5' exonuclease domain-containing protein</fullName>
    </recommendedName>
</protein>
<dbReference type="PANTHER" id="PTHR13620">
    <property type="entry name" value="3-5 EXONUCLEASE"/>
    <property type="match status" value="1"/>
</dbReference>
<name>A0A843XIX0_COLES</name>
<dbReference type="GO" id="GO:0008408">
    <property type="term" value="F:3'-5' exonuclease activity"/>
    <property type="evidence" value="ECO:0007669"/>
    <property type="project" value="TreeGrafter"/>
</dbReference>
<dbReference type="GO" id="GO:0003676">
    <property type="term" value="F:nucleic acid binding"/>
    <property type="evidence" value="ECO:0007669"/>
    <property type="project" value="InterPro"/>
</dbReference>
<dbReference type="Gene3D" id="3.30.420.10">
    <property type="entry name" value="Ribonuclease H-like superfamily/Ribonuclease H"/>
    <property type="match status" value="1"/>
</dbReference>